<name>A0A397IKJ7_9GLOM</name>
<comment type="caution">
    <text evidence="2">The sequence shown here is derived from an EMBL/GenBank/DDBJ whole genome shotgun (WGS) entry which is preliminary data.</text>
</comment>
<dbReference type="Proteomes" id="UP000266861">
    <property type="component" value="Unassembled WGS sequence"/>
</dbReference>
<feature type="chain" id="PRO_5017185270" evidence="1">
    <location>
        <begin position="25"/>
        <end position="139"/>
    </location>
</feature>
<proteinExistence type="predicted"/>
<evidence type="ECO:0000256" key="1">
    <source>
        <dbReference type="SAM" id="SignalP"/>
    </source>
</evidence>
<dbReference type="OrthoDB" id="2427707at2759"/>
<evidence type="ECO:0000313" key="2">
    <source>
        <dbReference type="EMBL" id="RHZ76529.1"/>
    </source>
</evidence>
<gene>
    <name evidence="2" type="ORF">Glove_196g13</name>
</gene>
<feature type="signal peptide" evidence="1">
    <location>
        <begin position="1"/>
        <end position="24"/>
    </location>
</feature>
<protein>
    <submittedName>
        <fullName evidence="2">Uncharacterized protein</fullName>
    </submittedName>
</protein>
<keyword evidence="1" id="KW-0732">Signal</keyword>
<accession>A0A397IKJ7</accession>
<keyword evidence="3" id="KW-1185">Reference proteome</keyword>
<reference evidence="2 3" key="1">
    <citation type="submission" date="2018-08" db="EMBL/GenBank/DDBJ databases">
        <title>Genome and evolution of the arbuscular mycorrhizal fungus Diversispora epigaea (formerly Glomus versiforme) and its bacterial endosymbionts.</title>
        <authorList>
            <person name="Sun X."/>
            <person name="Fei Z."/>
            <person name="Harrison M."/>
        </authorList>
    </citation>
    <scope>NUCLEOTIDE SEQUENCE [LARGE SCALE GENOMIC DNA]</scope>
    <source>
        <strain evidence="2 3">IT104</strain>
    </source>
</reference>
<evidence type="ECO:0000313" key="3">
    <source>
        <dbReference type="Proteomes" id="UP000266861"/>
    </source>
</evidence>
<dbReference type="EMBL" id="PQFF01000184">
    <property type="protein sequence ID" value="RHZ76529.1"/>
    <property type="molecule type" value="Genomic_DNA"/>
</dbReference>
<dbReference type="AlphaFoldDB" id="A0A397IKJ7"/>
<sequence length="139" mass="15515">MNQKITFATILVAFSVFFICFTNAAPIELSPRSLTAYAVFSKDVIGKINLYETQNYVGVGRSIEFTSGFTDITSKYEIEFPDNLKLLISSSAITPPETGKISFIIKGRTLKDFIRKKVEVLHNDKVLGKAKIVPDESEQ</sequence>
<organism evidence="2 3">
    <name type="scientific">Diversispora epigaea</name>
    <dbReference type="NCBI Taxonomy" id="1348612"/>
    <lineage>
        <taxon>Eukaryota</taxon>
        <taxon>Fungi</taxon>
        <taxon>Fungi incertae sedis</taxon>
        <taxon>Mucoromycota</taxon>
        <taxon>Glomeromycotina</taxon>
        <taxon>Glomeromycetes</taxon>
        <taxon>Diversisporales</taxon>
        <taxon>Diversisporaceae</taxon>
        <taxon>Diversispora</taxon>
    </lineage>
</organism>